<dbReference type="PANTHER" id="PTHR47955:SF8">
    <property type="entry name" value="CYTOCHROME P450 71D11-LIKE"/>
    <property type="match status" value="1"/>
</dbReference>
<evidence type="ECO:0000256" key="4">
    <source>
        <dbReference type="ARBA" id="ARBA00022723"/>
    </source>
</evidence>
<evidence type="ECO:0000256" key="10">
    <source>
        <dbReference type="SAM" id="Coils"/>
    </source>
</evidence>
<dbReference type="InterPro" id="IPR001128">
    <property type="entry name" value="Cyt_P450"/>
</dbReference>
<evidence type="ECO:0000256" key="8">
    <source>
        <dbReference type="PIRSR" id="PIRSR602401-1"/>
    </source>
</evidence>
<feature type="signal peptide" evidence="11">
    <location>
        <begin position="1"/>
        <end position="27"/>
    </location>
</feature>
<keyword evidence="6 8" id="KW-0408">Iron</keyword>
<keyword evidence="7 9" id="KW-0503">Monooxygenase</keyword>
<dbReference type="GO" id="GO:0044550">
    <property type="term" value="P:secondary metabolite biosynthetic process"/>
    <property type="evidence" value="ECO:0007669"/>
    <property type="project" value="UniProtKB-ARBA"/>
</dbReference>
<dbReference type="GO" id="GO:0005506">
    <property type="term" value="F:iron ion binding"/>
    <property type="evidence" value="ECO:0007669"/>
    <property type="project" value="InterPro"/>
</dbReference>
<evidence type="ECO:0000256" key="1">
    <source>
        <dbReference type="ARBA" id="ARBA00001971"/>
    </source>
</evidence>
<keyword evidence="10" id="KW-0175">Coiled coil</keyword>
<comment type="similarity">
    <text evidence="2 9">Belongs to the cytochrome P450 family.</text>
</comment>
<dbReference type="FunFam" id="1.10.630.10:FF:000008">
    <property type="entry name" value="Cytochrome P450 71D8"/>
    <property type="match status" value="1"/>
</dbReference>
<dbReference type="InterPro" id="IPR002401">
    <property type="entry name" value="Cyt_P450_E_grp-I"/>
</dbReference>
<evidence type="ECO:0000256" key="7">
    <source>
        <dbReference type="ARBA" id="ARBA00023033"/>
    </source>
</evidence>
<keyword evidence="3 8" id="KW-0349">Heme</keyword>
<dbReference type="SUPFAM" id="SSF48264">
    <property type="entry name" value="Cytochrome P450"/>
    <property type="match status" value="1"/>
</dbReference>
<dbReference type="PRINTS" id="PR00463">
    <property type="entry name" value="EP450I"/>
</dbReference>
<dbReference type="AlphaFoldDB" id="A0A7J7MFT4"/>
<dbReference type="PROSITE" id="PS00086">
    <property type="entry name" value="CYTOCHROME_P450"/>
    <property type="match status" value="1"/>
</dbReference>
<keyword evidence="4 8" id="KW-0479">Metal-binding</keyword>
<evidence type="ECO:0000256" key="6">
    <source>
        <dbReference type="ARBA" id="ARBA00023004"/>
    </source>
</evidence>
<keyword evidence="11" id="KW-0732">Signal</keyword>
<dbReference type="InterPro" id="IPR017972">
    <property type="entry name" value="Cyt_P450_CS"/>
</dbReference>
<evidence type="ECO:0000256" key="3">
    <source>
        <dbReference type="ARBA" id="ARBA00022617"/>
    </source>
</evidence>
<protein>
    <recommendedName>
        <fullName evidence="14">Cytochrome P450</fullName>
    </recommendedName>
</protein>
<name>A0A7J7MFT4_9MAGN</name>
<dbReference type="Proteomes" id="UP000541444">
    <property type="component" value="Unassembled WGS sequence"/>
</dbReference>
<dbReference type="GO" id="GO:0020037">
    <property type="term" value="F:heme binding"/>
    <property type="evidence" value="ECO:0007669"/>
    <property type="project" value="InterPro"/>
</dbReference>
<dbReference type="CDD" id="cd11072">
    <property type="entry name" value="CYP71-like"/>
    <property type="match status" value="1"/>
</dbReference>
<sequence>MELQLLSTLTFILIFFIIMVKKGGKKAQLPPGPWKLPIVGNMHQLISGLPHHSLRNLAKIHGPLMHINLGEVSTIVISSPKMAEEVMKTHDFKFLDRPPPLSAVIMTYNCTDVAFAPYGAYWRQLRKFCILELLSAKRVQSFRLLREEEVSNLIGNISLSISRAGAGFMPVNLSEKVFSLTNDITSRAAFGEKCKDKHVFLSTMKQVFTFTSGFHLADLFPSIKFLNAISGTKAKIEKLQREIDRILNTIIKEHKENKTGANIGESEENLVDVLLKLQEASDLDFPITTDNIKAVILDIFTAGTETSSTAVEWAMSELMRNPREMEKVQTEVRQVFNGKLKVDEAHIHELSYLKVVIKETLRLHPPLPLLLPRECREKCEINGYKIPTKTKVIVNAWAVGRDSECWKDAEMFKPERFITGNVDYNGTNFEFIPFGAGRRICPGISFGIANVELLLAQLLYHFNWSLPNGAKPEELDMTEAFGTTVRRKTDLYLVPTLYSGLPVKKDE</sequence>
<keyword evidence="5 9" id="KW-0560">Oxidoreductase</keyword>
<dbReference type="EMBL" id="JACGCM010001557">
    <property type="protein sequence ID" value="KAF6153779.1"/>
    <property type="molecule type" value="Genomic_DNA"/>
</dbReference>
<dbReference type="PANTHER" id="PTHR47955">
    <property type="entry name" value="CYTOCHROME P450 FAMILY 71 PROTEIN"/>
    <property type="match status" value="1"/>
</dbReference>
<comment type="caution">
    <text evidence="12">The sequence shown here is derived from an EMBL/GenBank/DDBJ whole genome shotgun (WGS) entry which is preliminary data.</text>
</comment>
<dbReference type="GO" id="GO:0004497">
    <property type="term" value="F:monooxygenase activity"/>
    <property type="evidence" value="ECO:0007669"/>
    <property type="project" value="UniProtKB-KW"/>
</dbReference>
<feature type="binding site" description="axial binding residue" evidence="8">
    <location>
        <position position="441"/>
    </location>
    <ligand>
        <name>heme</name>
        <dbReference type="ChEBI" id="CHEBI:30413"/>
    </ligand>
    <ligandPart>
        <name>Fe</name>
        <dbReference type="ChEBI" id="CHEBI:18248"/>
    </ligandPart>
</feature>
<evidence type="ECO:0000313" key="13">
    <source>
        <dbReference type="Proteomes" id="UP000541444"/>
    </source>
</evidence>
<gene>
    <name evidence="12" type="ORF">GIB67_001012</name>
</gene>
<dbReference type="PRINTS" id="PR00385">
    <property type="entry name" value="P450"/>
</dbReference>
<evidence type="ECO:0000256" key="11">
    <source>
        <dbReference type="SAM" id="SignalP"/>
    </source>
</evidence>
<dbReference type="GO" id="GO:0016705">
    <property type="term" value="F:oxidoreductase activity, acting on paired donors, with incorporation or reduction of molecular oxygen"/>
    <property type="evidence" value="ECO:0007669"/>
    <property type="project" value="InterPro"/>
</dbReference>
<comment type="cofactor">
    <cofactor evidence="1 8">
        <name>heme</name>
        <dbReference type="ChEBI" id="CHEBI:30413"/>
    </cofactor>
</comment>
<dbReference type="Pfam" id="PF00067">
    <property type="entry name" value="p450"/>
    <property type="match status" value="1"/>
</dbReference>
<evidence type="ECO:0000256" key="5">
    <source>
        <dbReference type="ARBA" id="ARBA00023002"/>
    </source>
</evidence>
<dbReference type="InterPro" id="IPR036396">
    <property type="entry name" value="Cyt_P450_sf"/>
</dbReference>
<accession>A0A7J7MFT4</accession>
<organism evidence="12 13">
    <name type="scientific">Kingdonia uniflora</name>
    <dbReference type="NCBI Taxonomy" id="39325"/>
    <lineage>
        <taxon>Eukaryota</taxon>
        <taxon>Viridiplantae</taxon>
        <taxon>Streptophyta</taxon>
        <taxon>Embryophyta</taxon>
        <taxon>Tracheophyta</taxon>
        <taxon>Spermatophyta</taxon>
        <taxon>Magnoliopsida</taxon>
        <taxon>Ranunculales</taxon>
        <taxon>Circaeasteraceae</taxon>
        <taxon>Kingdonia</taxon>
    </lineage>
</organism>
<evidence type="ECO:0000256" key="9">
    <source>
        <dbReference type="RuleBase" id="RU000461"/>
    </source>
</evidence>
<dbReference type="OrthoDB" id="1470350at2759"/>
<feature type="chain" id="PRO_5029891816" description="Cytochrome P450" evidence="11">
    <location>
        <begin position="28"/>
        <end position="507"/>
    </location>
</feature>
<dbReference type="Gene3D" id="1.10.630.10">
    <property type="entry name" value="Cytochrome P450"/>
    <property type="match status" value="1"/>
</dbReference>
<reference evidence="12 13" key="1">
    <citation type="journal article" date="2020" name="IScience">
        <title>Genome Sequencing of the Endangered Kingdonia uniflora (Circaeasteraceae, Ranunculales) Reveals Potential Mechanisms of Evolutionary Specialization.</title>
        <authorList>
            <person name="Sun Y."/>
            <person name="Deng T."/>
            <person name="Zhang A."/>
            <person name="Moore M.J."/>
            <person name="Landis J.B."/>
            <person name="Lin N."/>
            <person name="Zhang H."/>
            <person name="Zhang X."/>
            <person name="Huang J."/>
            <person name="Zhang X."/>
            <person name="Sun H."/>
            <person name="Wang H."/>
        </authorList>
    </citation>
    <scope>NUCLEOTIDE SEQUENCE [LARGE SCALE GENOMIC DNA]</scope>
    <source>
        <strain evidence="12">TB1705</strain>
        <tissue evidence="12">Leaf</tissue>
    </source>
</reference>
<feature type="coiled-coil region" evidence="10">
    <location>
        <begin position="229"/>
        <end position="256"/>
    </location>
</feature>
<proteinExistence type="inferred from homology"/>
<evidence type="ECO:0000313" key="12">
    <source>
        <dbReference type="EMBL" id="KAF6153779.1"/>
    </source>
</evidence>
<evidence type="ECO:0008006" key="14">
    <source>
        <dbReference type="Google" id="ProtNLM"/>
    </source>
</evidence>
<keyword evidence="13" id="KW-1185">Reference proteome</keyword>
<evidence type="ECO:0000256" key="2">
    <source>
        <dbReference type="ARBA" id="ARBA00010617"/>
    </source>
</evidence>